<protein>
    <submittedName>
        <fullName evidence="1">DUF4865 family protein</fullName>
    </submittedName>
</protein>
<dbReference type="OrthoDB" id="2065010at2"/>
<dbReference type="KEGG" id="tvl:FAZ95_15870"/>
<reference evidence="1 2" key="1">
    <citation type="submission" date="2019-05" db="EMBL/GenBank/DDBJ databases">
        <title>Burkholderia sp. DHOD12, isolated from subtropical forest soil.</title>
        <authorList>
            <person name="Gao Z.-H."/>
            <person name="Qiu L.-H."/>
        </authorList>
    </citation>
    <scope>NUCLEOTIDE SEQUENCE [LARGE SCALE GENOMIC DNA]</scope>
    <source>
        <strain evidence="1 2">DHOD12</strain>
    </source>
</reference>
<keyword evidence="2" id="KW-1185">Reference proteome</keyword>
<proteinExistence type="predicted"/>
<dbReference type="EMBL" id="CP040077">
    <property type="protein sequence ID" value="QCP50501.1"/>
    <property type="molecule type" value="Genomic_DNA"/>
</dbReference>
<evidence type="ECO:0000313" key="1">
    <source>
        <dbReference type="EMBL" id="QCP50501.1"/>
    </source>
</evidence>
<dbReference type="Proteomes" id="UP000298656">
    <property type="component" value="Chromosome 1"/>
</dbReference>
<name>A0A4P8IQU3_9BURK</name>
<sequence>MLTLHYPITLPADYDMSIIRRRVAERHAPFDTLAGLGFKAFLIRERNTGAPVNEYAPFYVWTQPFSARDFLLGPKFDAVVQSFGRPTAFEGIVAALHLNGDQQAFRAARSMTVERFALRPGIDLANWAVDENELHLARIDEAGLLARVVSLETGSWTAVRTEMWAGADIAHTSTAARYEVLHVSTPDWQALQPVNDE</sequence>
<gene>
    <name evidence="1" type="ORF">FAZ95_15870</name>
</gene>
<dbReference type="AlphaFoldDB" id="A0A4P8IQU3"/>
<dbReference type="RefSeq" id="WP_137333315.1">
    <property type="nucleotide sequence ID" value="NZ_CP040077.1"/>
</dbReference>
<evidence type="ECO:0000313" key="2">
    <source>
        <dbReference type="Proteomes" id="UP000298656"/>
    </source>
</evidence>
<accession>A0A4P8IQU3</accession>
<organism evidence="1 2">
    <name type="scientific">Trinickia violacea</name>
    <dbReference type="NCBI Taxonomy" id="2571746"/>
    <lineage>
        <taxon>Bacteria</taxon>
        <taxon>Pseudomonadati</taxon>
        <taxon>Pseudomonadota</taxon>
        <taxon>Betaproteobacteria</taxon>
        <taxon>Burkholderiales</taxon>
        <taxon>Burkholderiaceae</taxon>
        <taxon>Trinickia</taxon>
    </lineage>
</organism>
<dbReference type="InterPro" id="IPR032349">
    <property type="entry name" value="DUF4865"/>
</dbReference>
<dbReference type="Pfam" id="PF16157">
    <property type="entry name" value="DUF4865"/>
    <property type="match status" value="1"/>
</dbReference>